<name>A0A1R2CZ53_9CILI</name>
<dbReference type="EMBL" id="MPUH01000029">
    <property type="protein sequence ID" value="OMJ94279.1"/>
    <property type="molecule type" value="Genomic_DNA"/>
</dbReference>
<reference evidence="1 2" key="1">
    <citation type="submission" date="2016-11" db="EMBL/GenBank/DDBJ databases">
        <title>The macronuclear genome of Stentor coeruleus: a giant cell with tiny introns.</title>
        <authorList>
            <person name="Slabodnick M."/>
            <person name="Ruby J.G."/>
            <person name="Reiff S.B."/>
            <person name="Swart E.C."/>
            <person name="Gosai S."/>
            <person name="Prabakaran S."/>
            <person name="Witkowska E."/>
            <person name="Larue G.E."/>
            <person name="Fisher S."/>
            <person name="Freeman R.M."/>
            <person name="Gunawardena J."/>
            <person name="Chu W."/>
            <person name="Stover N.A."/>
            <person name="Gregory B.D."/>
            <person name="Nowacki M."/>
            <person name="Derisi J."/>
            <person name="Roy S.W."/>
            <person name="Marshall W.F."/>
            <person name="Sood P."/>
        </authorList>
    </citation>
    <scope>NUCLEOTIDE SEQUENCE [LARGE SCALE GENOMIC DNA]</scope>
    <source>
        <strain evidence="1">WM001</strain>
    </source>
</reference>
<gene>
    <name evidence="1" type="ORF">SteCoe_2621</name>
</gene>
<organism evidence="1 2">
    <name type="scientific">Stentor coeruleus</name>
    <dbReference type="NCBI Taxonomy" id="5963"/>
    <lineage>
        <taxon>Eukaryota</taxon>
        <taxon>Sar</taxon>
        <taxon>Alveolata</taxon>
        <taxon>Ciliophora</taxon>
        <taxon>Postciliodesmatophora</taxon>
        <taxon>Heterotrichea</taxon>
        <taxon>Heterotrichida</taxon>
        <taxon>Stentoridae</taxon>
        <taxon>Stentor</taxon>
    </lineage>
</organism>
<evidence type="ECO:0000313" key="1">
    <source>
        <dbReference type="EMBL" id="OMJ94279.1"/>
    </source>
</evidence>
<evidence type="ECO:0000313" key="2">
    <source>
        <dbReference type="Proteomes" id="UP000187209"/>
    </source>
</evidence>
<sequence length="268" mass="30843">MEDHIIKIRNGCTLAEMTYMNLPVKRHDPITKQMMPNFYYFANKNLETQRSQGKNINENIKIESKAIPPKHYIENQFYPYMKAKITNKPLFSKISACNTGQISSSRSVSASKFCTSKYPNTPLTKELLEKVENLNSFRELIKKSSKKITPSKPLSQITTSRKSFKLGNKISGFKYLEQLKKEKYSQQTYMTDDDGLTSKMTETCENSSARMQTRPKSENNIRGNKKYKQNEFVNTIESGSSIISSLAPVYFNYHIMSQSPNIPEQHVI</sequence>
<dbReference type="Proteomes" id="UP000187209">
    <property type="component" value="Unassembled WGS sequence"/>
</dbReference>
<proteinExistence type="predicted"/>
<dbReference type="AlphaFoldDB" id="A0A1R2CZ53"/>
<protein>
    <submittedName>
        <fullName evidence="1">Uncharacterized protein</fullName>
    </submittedName>
</protein>
<accession>A0A1R2CZ53</accession>
<comment type="caution">
    <text evidence="1">The sequence shown here is derived from an EMBL/GenBank/DDBJ whole genome shotgun (WGS) entry which is preliminary data.</text>
</comment>
<keyword evidence="2" id="KW-1185">Reference proteome</keyword>